<dbReference type="EMBL" id="EQ975697">
    <property type="protein sequence ID" value="EEF27185.1"/>
    <property type="molecule type" value="Genomic_DNA"/>
</dbReference>
<reference evidence="8" key="1">
    <citation type="journal article" date="2010" name="Nat. Biotechnol.">
        <title>Draft genome sequence of the oilseed species Ricinus communis.</title>
        <authorList>
            <person name="Chan A.P."/>
            <person name="Crabtree J."/>
            <person name="Zhao Q."/>
            <person name="Lorenzi H."/>
            <person name="Orvis J."/>
            <person name="Puiu D."/>
            <person name="Melake-Berhan A."/>
            <person name="Jones K.M."/>
            <person name="Redman J."/>
            <person name="Chen G."/>
            <person name="Cahoon E.B."/>
            <person name="Gedil M."/>
            <person name="Stanke M."/>
            <person name="Haas B.J."/>
            <person name="Wortman J.R."/>
            <person name="Fraser-Liggett C.M."/>
            <person name="Ravel J."/>
            <person name="Rabinowicz P.D."/>
        </authorList>
    </citation>
    <scope>NUCLEOTIDE SEQUENCE [LARGE SCALE GENOMIC DNA]</scope>
    <source>
        <strain evidence="8">cv. Hale</strain>
    </source>
</reference>
<dbReference type="Proteomes" id="UP000008311">
    <property type="component" value="Unassembled WGS sequence"/>
</dbReference>
<dbReference type="AlphaFoldDB" id="B9TAC8"/>
<dbReference type="STRING" id="3988.B9TAC8"/>
<protein>
    <recommendedName>
        <fullName evidence="2">(5-formylfuran-3-yl)methyl phosphate synthase</fullName>
        <ecNumber evidence="2">4.2.3.153</ecNumber>
    </recommendedName>
    <alternativeName>
        <fullName evidence="5">4-(hydroxymethyl)-2-furancarboxaldehyde-phosphate synthase</fullName>
    </alternativeName>
</protein>
<evidence type="ECO:0000313" key="7">
    <source>
        <dbReference type="EMBL" id="EEF27185.1"/>
    </source>
</evidence>
<comment type="catalytic activity">
    <reaction evidence="6">
        <text>2 D-glyceraldehyde 3-phosphate = 4-(hydroxymethyl)-2-furancarboxaldehyde phosphate + phosphate + 2 H2O</text>
        <dbReference type="Rhea" id="RHEA:43536"/>
        <dbReference type="ChEBI" id="CHEBI:15377"/>
        <dbReference type="ChEBI" id="CHEBI:43474"/>
        <dbReference type="ChEBI" id="CHEBI:59776"/>
        <dbReference type="ChEBI" id="CHEBI:83407"/>
        <dbReference type="EC" id="4.2.3.153"/>
    </reaction>
</comment>
<gene>
    <name evidence="7" type="ORF">RCOM_0113510</name>
</gene>
<comment type="function">
    <text evidence="1">Catalyzes the formation of 4-(hydroxymethyl)-2-furancarboxaldehyde phosphate (4-HFC-P) from two molecules of glyceraldehyde-3-P (GA-3-P).</text>
</comment>
<evidence type="ECO:0000313" key="8">
    <source>
        <dbReference type="Proteomes" id="UP000008311"/>
    </source>
</evidence>
<accession>B9TAC8</accession>
<dbReference type="PIRSF" id="PIRSF015957">
    <property type="entry name" value="UCP015957"/>
    <property type="match status" value="1"/>
</dbReference>
<evidence type="ECO:0000256" key="4">
    <source>
        <dbReference type="ARBA" id="ARBA00023270"/>
    </source>
</evidence>
<keyword evidence="4" id="KW-0704">Schiff base</keyword>
<name>B9TAC8_RICCO</name>
<evidence type="ECO:0000256" key="6">
    <source>
        <dbReference type="ARBA" id="ARBA00047628"/>
    </source>
</evidence>
<evidence type="ECO:0000256" key="5">
    <source>
        <dbReference type="ARBA" id="ARBA00032523"/>
    </source>
</evidence>
<sequence length="246" mass="26065">MLASVTSIAEAEVVLAANVDIIDLKNPAQGALGALPGDVIREVVRFVNGRKPVSATVGDLPMVPEILAEAVHQTAASGVDFVKVGLFGRSDHQACIQALQSQTLQGIRVVAVLFADQSPDFSILQALADAGFYGAMIDTAGKTQGGLRKWLGTASLQSFVDTAGCLGLFTGLAGALRMDDIIPLLTLKPDYLGFRGALCGNHHRESELDPMRVSAISQAVAQMQHTEHKDDRETLHCNTLRAYSSA</sequence>
<evidence type="ECO:0000256" key="2">
    <source>
        <dbReference type="ARBA" id="ARBA00012553"/>
    </source>
</evidence>
<evidence type="ECO:0000256" key="3">
    <source>
        <dbReference type="ARBA" id="ARBA00023239"/>
    </source>
</evidence>
<keyword evidence="3" id="KW-0456">Lyase</keyword>
<dbReference type="InterPro" id="IPR007565">
    <property type="entry name" value="4HFCP_synth"/>
</dbReference>
<dbReference type="EC" id="4.2.3.153" evidence="2"/>
<dbReference type="GO" id="GO:0016829">
    <property type="term" value="F:lyase activity"/>
    <property type="evidence" value="ECO:0007669"/>
    <property type="project" value="UniProtKB-KW"/>
</dbReference>
<proteinExistence type="predicted"/>
<evidence type="ECO:0000256" key="1">
    <source>
        <dbReference type="ARBA" id="ARBA00003810"/>
    </source>
</evidence>
<dbReference type="Pfam" id="PF04476">
    <property type="entry name" value="4HFCP_synth"/>
    <property type="match status" value="1"/>
</dbReference>
<organism evidence="7 8">
    <name type="scientific">Ricinus communis</name>
    <name type="common">Castor bean</name>
    <dbReference type="NCBI Taxonomy" id="3988"/>
    <lineage>
        <taxon>Eukaryota</taxon>
        <taxon>Viridiplantae</taxon>
        <taxon>Streptophyta</taxon>
        <taxon>Embryophyta</taxon>
        <taxon>Tracheophyta</taxon>
        <taxon>Spermatophyta</taxon>
        <taxon>Magnoliopsida</taxon>
        <taxon>eudicotyledons</taxon>
        <taxon>Gunneridae</taxon>
        <taxon>Pentapetalae</taxon>
        <taxon>rosids</taxon>
        <taxon>fabids</taxon>
        <taxon>Malpighiales</taxon>
        <taxon>Euphorbiaceae</taxon>
        <taxon>Acalyphoideae</taxon>
        <taxon>Acalypheae</taxon>
        <taxon>Ricinus</taxon>
    </lineage>
</organism>
<keyword evidence="8" id="KW-1185">Reference proteome</keyword>
<dbReference type="InParanoid" id="B9TAC8"/>